<evidence type="ECO:0000256" key="1">
    <source>
        <dbReference type="ARBA" id="ARBA00038211"/>
    </source>
</evidence>
<dbReference type="GO" id="GO:0005737">
    <property type="term" value="C:cytoplasm"/>
    <property type="evidence" value="ECO:0007669"/>
    <property type="project" value="TreeGrafter"/>
</dbReference>
<accession>A0A9P3LYS9</accession>
<dbReference type="InterPro" id="IPR011009">
    <property type="entry name" value="Kinase-like_dom_sf"/>
</dbReference>
<protein>
    <submittedName>
        <fullName evidence="2">Uncharacterized protein</fullName>
    </submittedName>
</protein>
<reference evidence="2" key="2">
    <citation type="journal article" date="2022" name="Microbiol. Resour. Announc.">
        <title>Whole-Genome Sequence of Entomortierella parvispora E1425, a Mucoromycotan Fungus Associated with Burkholderiaceae-Related Endosymbiotic Bacteria.</title>
        <authorList>
            <person name="Herlambang A."/>
            <person name="Guo Y."/>
            <person name="Takashima Y."/>
            <person name="Narisawa K."/>
            <person name="Ohta H."/>
            <person name="Nishizawa T."/>
        </authorList>
    </citation>
    <scope>NUCLEOTIDE SEQUENCE</scope>
    <source>
        <strain evidence="2">E1425</strain>
    </source>
</reference>
<organism evidence="2 3">
    <name type="scientific">Entomortierella parvispora</name>
    <dbReference type="NCBI Taxonomy" id="205924"/>
    <lineage>
        <taxon>Eukaryota</taxon>
        <taxon>Fungi</taxon>
        <taxon>Fungi incertae sedis</taxon>
        <taxon>Mucoromycota</taxon>
        <taxon>Mortierellomycotina</taxon>
        <taxon>Mortierellomycetes</taxon>
        <taxon>Mortierellales</taxon>
        <taxon>Mortierellaceae</taxon>
        <taxon>Entomortierella</taxon>
    </lineage>
</organism>
<dbReference type="EMBL" id="BQFW01000011">
    <property type="protein sequence ID" value="GJJ75457.1"/>
    <property type="molecule type" value="Genomic_DNA"/>
</dbReference>
<dbReference type="Proteomes" id="UP000827284">
    <property type="component" value="Unassembled WGS sequence"/>
</dbReference>
<name>A0A9P3LYS9_9FUNG</name>
<sequence length="395" mass="45431">MSYNASFANAHCLVERLKPAGTPIEPLKVFIKFHKTNVENIDIFKHLVPTKQKEALVCHEYGQLGRGAKVYGFFETQDGSLGRIDEFLDARNLEPEDVEDVLIRSDVAKALAVFHAMDTSLAKNGVELYYEAVISGLEKYYRMDKLKALGKEGGVSVDNLIDYDFGSRLRRVVVKLESIPAKKGWCIHDVQFMNTMVKNNPKEGENKVVLIDFEFVMQNYRAFDIGGHFMQKMFKWFDEESKIANCRKYTEEEKKHFCNEYAKQWNKQTGDSDSGDQVFLESEYGYMLAITFDIHNMLCFMNDEDDKDPLNLLGLNKLFEEFVCQTWAGKSLITNITIPLSLCHMRPLLFEYGMILAVLKKRQTAVPRRDGKEPPLLQAMNERTHPIPLNLHVKN</sequence>
<comment type="similarity">
    <text evidence="1">Belongs to the choline/ethanolamine kinase family.</text>
</comment>
<gene>
    <name evidence="2" type="ORF">EMPS_07815</name>
</gene>
<dbReference type="GO" id="GO:0004103">
    <property type="term" value="F:choline kinase activity"/>
    <property type="evidence" value="ECO:0007669"/>
    <property type="project" value="TreeGrafter"/>
</dbReference>
<dbReference type="PANTHER" id="PTHR22603:SF93">
    <property type="entry name" value="RE24176P"/>
    <property type="match status" value="1"/>
</dbReference>
<dbReference type="SUPFAM" id="SSF56112">
    <property type="entry name" value="Protein kinase-like (PK-like)"/>
    <property type="match status" value="1"/>
</dbReference>
<dbReference type="GO" id="GO:0006646">
    <property type="term" value="P:phosphatidylethanolamine biosynthetic process"/>
    <property type="evidence" value="ECO:0007669"/>
    <property type="project" value="TreeGrafter"/>
</dbReference>
<proteinExistence type="inferred from homology"/>
<reference evidence="2" key="1">
    <citation type="submission" date="2021-11" db="EMBL/GenBank/DDBJ databases">
        <authorList>
            <person name="Herlambang A."/>
            <person name="Guo Y."/>
            <person name="Takashima Y."/>
            <person name="Nishizawa T."/>
        </authorList>
    </citation>
    <scope>NUCLEOTIDE SEQUENCE</scope>
    <source>
        <strain evidence="2">E1425</strain>
    </source>
</reference>
<comment type="caution">
    <text evidence="2">The sequence shown here is derived from an EMBL/GenBank/DDBJ whole genome shotgun (WGS) entry which is preliminary data.</text>
</comment>
<dbReference type="PANTHER" id="PTHR22603">
    <property type="entry name" value="CHOLINE/ETHANOALAMINE KINASE"/>
    <property type="match status" value="1"/>
</dbReference>
<dbReference type="AlphaFoldDB" id="A0A9P3LYS9"/>
<dbReference type="Gene3D" id="3.90.1200.10">
    <property type="match status" value="1"/>
</dbReference>
<dbReference type="Pfam" id="PF01633">
    <property type="entry name" value="Choline_kinase"/>
    <property type="match status" value="1"/>
</dbReference>
<evidence type="ECO:0000313" key="3">
    <source>
        <dbReference type="Proteomes" id="UP000827284"/>
    </source>
</evidence>
<keyword evidence="3" id="KW-1185">Reference proteome</keyword>
<dbReference type="OrthoDB" id="3649325at2759"/>
<evidence type="ECO:0000313" key="2">
    <source>
        <dbReference type="EMBL" id="GJJ75457.1"/>
    </source>
</evidence>
<dbReference type="GO" id="GO:0004305">
    <property type="term" value="F:ethanolamine kinase activity"/>
    <property type="evidence" value="ECO:0007669"/>
    <property type="project" value="TreeGrafter"/>
</dbReference>